<organism evidence="2 3">
    <name type="scientific">Sphingomonas piscis</name>
    <dbReference type="NCBI Taxonomy" id="2714943"/>
    <lineage>
        <taxon>Bacteria</taxon>
        <taxon>Pseudomonadati</taxon>
        <taxon>Pseudomonadota</taxon>
        <taxon>Alphaproteobacteria</taxon>
        <taxon>Sphingomonadales</taxon>
        <taxon>Sphingomonadaceae</taxon>
        <taxon>Sphingomonas</taxon>
    </lineage>
</organism>
<gene>
    <name evidence="2" type="ORF">G7077_06955</name>
</gene>
<dbReference type="PANTHER" id="PTHR36919">
    <property type="entry name" value="BLR1215 PROTEIN"/>
    <property type="match status" value="1"/>
</dbReference>
<evidence type="ECO:0000259" key="1">
    <source>
        <dbReference type="Pfam" id="PF09917"/>
    </source>
</evidence>
<protein>
    <submittedName>
        <fullName evidence="2">DUF2147 domain-containing protein</fullName>
    </submittedName>
</protein>
<evidence type="ECO:0000313" key="2">
    <source>
        <dbReference type="EMBL" id="QIK78676.1"/>
    </source>
</evidence>
<accession>A0A6G7YPM1</accession>
<dbReference type="Proteomes" id="UP000503222">
    <property type="component" value="Chromosome"/>
</dbReference>
<evidence type="ECO:0000313" key="3">
    <source>
        <dbReference type="Proteomes" id="UP000503222"/>
    </source>
</evidence>
<proteinExistence type="predicted"/>
<dbReference type="EMBL" id="CP049869">
    <property type="protein sequence ID" value="QIK78676.1"/>
    <property type="molecule type" value="Genomic_DNA"/>
</dbReference>
<sequence length="107" mass="11920">MNPAGTVVVEVRQCSKRLYCGRALWASDKALADARHGGTPQLVGTELMRNFAPAGDRRWKGKFFIADRNQTTSGEIKLLNAEQLRVSGCAVGRLLCKSQIWTRTTRR</sequence>
<dbReference type="Gene3D" id="2.40.128.520">
    <property type="match status" value="1"/>
</dbReference>
<reference evidence="2 3" key="1">
    <citation type="submission" date="2020-03" db="EMBL/GenBank/DDBJ databases">
        <title>Sphingomonas sp. nov., isolated from fish.</title>
        <authorList>
            <person name="Hyun D.-W."/>
            <person name="Bae J.-W."/>
        </authorList>
    </citation>
    <scope>NUCLEOTIDE SEQUENCE [LARGE SCALE GENOMIC DNA]</scope>
    <source>
        <strain evidence="2 3">HDW15B</strain>
    </source>
</reference>
<dbReference type="InterPro" id="IPR019223">
    <property type="entry name" value="DUF2147"/>
</dbReference>
<keyword evidence="3" id="KW-1185">Reference proteome</keyword>
<dbReference type="RefSeq" id="WP_166411069.1">
    <property type="nucleotide sequence ID" value="NZ_CP049869.1"/>
</dbReference>
<dbReference type="Pfam" id="PF09917">
    <property type="entry name" value="DUF2147"/>
    <property type="match status" value="1"/>
</dbReference>
<feature type="domain" description="DUF2147" evidence="1">
    <location>
        <begin position="5"/>
        <end position="103"/>
    </location>
</feature>
<name>A0A6G7YPM1_9SPHN</name>
<dbReference type="PANTHER" id="PTHR36919:SF2">
    <property type="entry name" value="BLL6627 PROTEIN"/>
    <property type="match status" value="1"/>
</dbReference>
<dbReference type="AlphaFoldDB" id="A0A6G7YPM1"/>
<dbReference type="KEGG" id="spii:G7077_06955"/>